<comment type="similarity">
    <text evidence="1">Belongs to the BlaI transcriptional regulatory family.</text>
</comment>
<accession>A0A498CNA7</accession>
<evidence type="ECO:0000313" key="6">
    <source>
        <dbReference type="Proteomes" id="UP000274786"/>
    </source>
</evidence>
<dbReference type="Proteomes" id="UP000274786">
    <property type="component" value="Unassembled WGS sequence"/>
</dbReference>
<name>A0A498CNA7_9GAMM</name>
<dbReference type="OrthoDB" id="279010at2"/>
<evidence type="ECO:0000256" key="2">
    <source>
        <dbReference type="ARBA" id="ARBA00023015"/>
    </source>
</evidence>
<dbReference type="InterPro" id="IPR036388">
    <property type="entry name" value="WH-like_DNA-bd_sf"/>
</dbReference>
<dbReference type="EMBL" id="RCDC01000005">
    <property type="protein sequence ID" value="RLK53058.1"/>
    <property type="molecule type" value="Genomic_DNA"/>
</dbReference>
<dbReference type="Gene3D" id="1.10.10.10">
    <property type="entry name" value="Winged helix-like DNA-binding domain superfamily/Winged helix DNA-binding domain"/>
    <property type="match status" value="1"/>
</dbReference>
<organism evidence="5 6">
    <name type="scientific">Stenotrophomonas rhizophila</name>
    <dbReference type="NCBI Taxonomy" id="216778"/>
    <lineage>
        <taxon>Bacteria</taxon>
        <taxon>Pseudomonadati</taxon>
        <taxon>Pseudomonadota</taxon>
        <taxon>Gammaproteobacteria</taxon>
        <taxon>Lysobacterales</taxon>
        <taxon>Lysobacteraceae</taxon>
        <taxon>Stenotrophomonas</taxon>
    </lineage>
</organism>
<proteinExistence type="inferred from homology"/>
<keyword evidence="2" id="KW-0805">Transcription regulation</keyword>
<evidence type="ECO:0000313" key="5">
    <source>
        <dbReference type="EMBL" id="RLK53058.1"/>
    </source>
</evidence>
<dbReference type="AlphaFoldDB" id="A0A498CNA7"/>
<sequence>MSVPPTPSNAELELLKALWRQGACSAREVHNGAAAALDWSYSSTRKTLERMVDKGLVEETVEHGLNMYRAKVGKVATLAALSTDFARRVLEIDGALPAQAFADSRLLSEQELQQLDALLRAPAKDDPA</sequence>
<dbReference type="GO" id="GO:0045892">
    <property type="term" value="P:negative regulation of DNA-templated transcription"/>
    <property type="evidence" value="ECO:0007669"/>
    <property type="project" value="InterPro"/>
</dbReference>
<gene>
    <name evidence="5" type="ORF">BCL79_2348</name>
</gene>
<protein>
    <submittedName>
        <fullName evidence="5">Putative transcriptional regulator</fullName>
    </submittedName>
</protein>
<comment type="caution">
    <text evidence="5">The sequence shown here is derived from an EMBL/GenBank/DDBJ whole genome shotgun (WGS) entry which is preliminary data.</text>
</comment>
<evidence type="ECO:0000256" key="4">
    <source>
        <dbReference type="ARBA" id="ARBA00023163"/>
    </source>
</evidence>
<dbReference type="Pfam" id="PF03965">
    <property type="entry name" value="Penicillinase_R"/>
    <property type="match status" value="1"/>
</dbReference>
<dbReference type="SUPFAM" id="SSF46785">
    <property type="entry name" value="Winged helix' DNA-binding domain"/>
    <property type="match status" value="1"/>
</dbReference>
<keyword evidence="4" id="KW-0804">Transcription</keyword>
<dbReference type="InterPro" id="IPR036390">
    <property type="entry name" value="WH_DNA-bd_sf"/>
</dbReference>
<reference evidence="5 6" key="1">
    <citation type="submission" date="2018-10" db="EMBL/GenBank/DDBJ databases">
        <title>Comparative analysis of microorganisms from saline springs in Andes Mountain Range, Colombia.</title>
        <authorList>
            <person name="Rubin E."/>
        </authorList>
    </citation>
    <scope>NUCLEOTIDE SEQUENCE [LARGE SCALE GENOMIC DNA]</scope>
    <source>
        <strain evidence="5 6">USBA GBX 843</strain>
    </source>
</reference>
<evidence type="ECO:0000256" key="1">
    <source>
        <dbReference type="ARBA" id="ARBA00011046"/>
    </source>
</evidence>
<dbReference type="RefSeq" id="WP_121041361.1">
    <property type="nucleotide sequence ID" value="NZ_RCDC01000005.1"/>
</dbReference>
<dbReference type="InterPro" id="IPR005650">
    <property type="entry name" value="BlaI_family"/>
</dbReference>
<keyword evidence="3" id="KW-0238">DNA-binding</keyword>
<evidence type="ECO:0000256" key="3">
    <source>
        <dbReference type="ARBA" id="ARBA00023125"/>
    </source>
</evidence>
<dbReference type="GO" id="GO:0003677">
    <property type="term" value="F:DNA binding"/>
    <property type="evidence" value="ECO:0007669"/>
    <property type="project" value="UniProtKB-KW"/>
</dbReference>